<name>A0A9D4AUY6_9SAUR</name>
<comment type="caution">
    <text evidence="2">The sequence shown here is derived from an EMBL/GenBank/DDBJ whole genome shotgun (WGS) entry which is preliminary data.</text>
</comment>
<gene>
    <name evidence="2" type="ORF">KIL84_007321</name>
</gene>
<keyword evidence="3" id="KW-1185">Reference proteome</keyword>
<protein>
    <submittedName>
        <fullName evidence="2">Uncharacterized protein</fullName>
    </submittedName>
</protein>
<dbReference type="AlphaFoldDB" id="A0A9D4AUY6"/>
<dbReference type="Proteomes" id="UP000827986">
    <property type="component" value="Unassembled WGS sequence"/>
</dbReference>
<organism evidence="2 3">
    <name type="scientific">Mauremys mutica</name>
    <name type="common">yellowpond turtle</name>
    <dbReference type="NCBI Taxonomy" id="74926"/>
    <lineage>
        <taxon>Eukaryota</taxon>
        <taxon>Metazoa</taxon>
        <taxon>Chordata</taxon>
        <taxon>Craniata</taxon>
        <taxon>Vertebrata</taxon>
        <taxon>Euteleostomi</taxon>
        <taxon>Archelosauria</taxon>
        <taxon>Testudinata</taxon>
        <taxon>Testudines</taxon>
        <taxon>Cryptodira</taxon>
        <taxon>Durocryptodira</taxon>
        <taxon>Testudinoidea</taxon>
        <taxon>Geoemydidae</taxon>
        <taxon>Geoemydinae</taxon>
        <taxon>Mauremys</taxon>
    </lineage>
</organism>
<dbReference type="EMBL" id="JAHDVG010000483">
    <property type="protein sequence ID" value="KAH1171703.1"/>
    <property type="molecule type" value="Genomic_DNA"/>
</dbReference>
<evidence type="ECO:0000313" key="2">
    <source>
        <dbReference type="EMBL" id="KAH1171703.1"/>
    </source>
</evidence>
<reference evidence="2" key="1">
    <citation type="submission" date="2021-09" db="EMBL/GenBank/DDBJ databases">
        <title>The genome of Mauremys mutica provides insights into the evolution of semi-aquatic lifestyle.</title>
        <authorList>
            <person name="Gong S."/>
            <person name="Gao Y."/>
        </authorList>
    </citation>
    <scope>NUCLEOTIDE SEQUENCE</scope>
    <source>
        <strain evidence="2">MM-2020</strain>
        <tissue evidence="2">Muscle</tissue>
    </source>
</reference>
<feature type="compositionally biased region" description="Low complexity" evidence="1">
    <location>
        <begin position="119"/>
        <end position="132"/>
    </location>
</feature>
<feature type="region of interest" description="Disordered" evidence="1">
    <location>
        <begin position="111"/>
        <end position="132"/>
    </location>
</feature>
<proteinExistence type="predicted"/>
<evidence type="ECO:0000256" key="1">
    <source>
        <dbReference type="SAM" id="MobiDB-lite"/>
    </source>
</evidence>
<accession>A0A9D4AUY6</accession>
<sequence length="132" mass="14330">MNTPGQGSLWARLTLCEVPGQCAWKRTNYTTAELACKEDRGKAAGTAAELTSDRSLFARLLAGSRSQCDVDLQGTLGRCEFSVVPPSMFECHRTMHMCQAKRKLRPILHGLPKLAPANSGTSQRPFSSSTSS</sequence>
<evidence type="ECO:0000313" key="3">
    <source>
        <dbReference type="Proteomes" id="UP000827986"/>
    </source>
</evidence>